<evidence type="ECO:0000313" key="2">
    <source>
        <dbReference type="Proteomes" id="UP000015455"/>
    </source>
</evidence>
<dbReference type="PATRIC" id="fig|1348657.5.peg.3544"/>
<proteinExistence type="predicted"/>
<evidence type="ECO:0000313" key="1">
    <source>
        <dbReference type="EMBL" id="EPZ13969.1"/>
    </source>
</evidence>
<organism evidence="1 2">
    <name type="scientific">Thauera terpenica 58Eu</name>
    <dbReference type="NCBI Taxonomy" id="1348657"/>
    <lineage>
        <taxon>Bacteria</taxon>
        <taxon>Pseudomonadati</taxon>
        <taxon>Pseudomonadota</taxon>
        <taxon>Betaproteobacteria</taxon>
        <taxon>Rhodocyclales</taxon>
        <taxon>Zoogloeaceae</taxon>
        <taxon>Thauera</taxon>
    </lineage>
</organism>
<name>T0AMA4_9RHOO</name>
<gene>
    <name evidence="1" type="ORF">M622_19330</name>
</gene>
<comment type="caution">
    <text evidence="1">The sequence shown here is derived from an EMBL/GenBank/DDBJ whole genome shotgun (WGS) entry which is preliminary data.</text>
</comment>
<reference evidence="1 2" key="1">
    <citation type="submission" date="2013-06" db="EMBL/GenBank/DDBJ databases">
        <title>Draft genome sequence of Thauera terpenica.</title>
        <authorList>
            <person name="Liu B."/>
            <person name="Frostegard A.H."/>
            <person name="Shapleigh J.P."/>
        </authorList>
    </citation>
    <scope>NUCLEOTIDE SEQUENCE [LARGE SCALE GENOMIC DNA]</scope>
    <source>
        <strain evidence="1 2">58Eu</strain>
    </source>
</reference>
<dbReference type="AlphaFoldDB" id="T0AMA4"/>
<accession>T0AMA4</accession>
<sequence length="328" mass="36402">MHGSLTSSNLALDGRWLDFGATTCLPLDGFGDNSDHLPFWHEPDTVMQGVQELLFYAEKYIDGFRPGGSQAFNAMSSAYIARLSTETRDRLLLLTGLPRAVLHWMPADNAHANTLAGLIATMLHGGFKPPSDISDPVADSTVGAVCLILARYFQDPSCESRIAPYVMGRVGQDVLLKTYLNFIDQAVAVAAHRGLSPTDLLTAIRINALRFSRYPYFMYRPKLLRQIEECIGTSTCPESLRASVTRLLDTIHSLSGALLTDSEDLKLVLWSDEIESLRFNLETGEWQLAGAGTNTRFRTQNLAFRIESSHTGRQLCRHFGPSFLEFIV</sequence>
<keyword evidence="2" id="KW-1185">Reference proteome</keyword>
<dbReference type="Proteomes" id="UP000015455">
    <property type="component" value="Unassembled WGS sequence"/>
</dbReference>
<dbReference type="STRING" id="1348657.M622_19330"/>
<protein>
    <submittedName>
        <fullName evidence="1">Uncharacterized protein</fullName>
    </submittedName>
</protein>
<dbReference type="EMBL" id="ATJV01000108">
    <property type="protein sequence ID" value="EPZ13969.1"/>
    <property type="molecule type" value="Genomic_DNA"/>
</dbReference>